<dbReference type="AlphaFoldDB" id="A0AA35PLL1"/>
<sequence length="141" mass="16640">MSSNANAKQEDLCDRNLHLPATKWHILLQRKSTTLESIALLNEDRWFTWQLPFVPSVSGRTEDPQRMAPWRSKNKIKRRKKNLPKIKFAFAGPWGHMETYAWKVELETDAEHSFKKRTLRPDQFCKFPTPGMNLHARHTRS</sequence>
<accession>A0AA35PLL1</accession>
<proteinExistence type="predicted"/>
<dbReference type="EMBL" id="OX395139">
    <property type="protein sequence ID" value="CAI5792639.1"/>
    <property type="molecule type" value="Genomic_DNA"/>
</dbReference>
<dbReference type="Proteomes" id="UP001178461">
    <property type="component" value="Chromosome 14"/>
</dbReference>
<organism evidence="1 2">
    <name type="scientific">Podarcis lilfordi</name>
    <name type="common">Lilford's wall lizard</name>
    <dbReference type="NCBI Taxonomy" id="74358"/>
    <lineage>
        <taxon>Eukaryota</taxon>
        <taxon>Metazoa</taxon>
        <taxon>Chordata</taxon>
        <taxon>Craniata</taxon>
        <taxon>Vertebrata</taxon>
        <taxon>Euteleostomi</taxon>
        <taxon>Lepidosauria</taxon>
        <taxon>Squamata</taxon>
        <taxon>Bifurcata</taxon>
        <taxon>Unidentata</taxon>
        <taxon>Episquamata</taxon>
        <taxon>Laterata</taxon>
        <taxon>Lacertibaenia</taxon>
        <taxon>Lacertidae</taxon>
        <taxon>Podarcis</taxon>
    </lineage>
</organism>
<evidence type="ECO:0000313" key="1">
    <source>
        <dbReference type="EMBL" id="CAI5792639.1"/>
    </source>
</evidence>
<evidence type="ECO:0000313" key="2">
    <source>
        <dbReference type="Proteomes" id="UP001178461"/>
    </source>
</evidence>
<name>A0AA35PLL1_9SAUR</name>
<gene>
    <name evidence="1" type="ORF">PODLI_1B008657</name>
</gene>
<reference evidence="1" key="1">
    <citation type="submission" date="2022-12" db="EMBL/GenBank/DDBJ databases">
        <authorList>
            <person name="Alioto T."/>
            <person name="Alioto T."/>
            <person name="Gomez Garrido J."/>
        </authorList>
    </citation>
    <scope>NUCLEOTIDE SEQUENCE</scope>
</reference>
<keyword evidence="2" id="KW-1185">Reference proteome</keyword>
<protein>
    <submittedName>
        <fullName evidence="1">Uncharacterized protein</fullName>
    </submittedName>
</protein>